<dbReference type="Pfam" id="PF04818">
    <property type="entry name" value="CID"/>
    <property type="match status" value="1"/>
</dbReference>
<accession>A0AAV2AF27</accession>
<name>A0AAV2AF27_9ARAC</name>
<dbReference type="AlphaFoldDB" id="A0AAV2AF27"/>
<evidence type="ECO:0000259" key="2">
    <source>
        <dbReference type="PROSITE" id="PS51391"/>
    </source>
</evidence>
<evidence type="ECO:0000313" key="4">
    <source>
        <dbReference type="Proteomes" id="UP001497382"/>
    </source>
</evidence>
<evidence type="ECO:0000256" key="1">
    <source>
        <dbReference type="SAM" id="MobiDB-lite"/>
    </source>
</evidence>
<feature type="region of interest" description="Disordered" evidence="1">
    <location>
        <begin position="385"/>
        <end position="404"/>
    </location>
</feature>
<keyword evidence="4" id="KW-1185">Reference proteome</keyword>
<feature type="compositionally biased region" description="Basic and acidic residues" evidence="1">
    <location>
        <begin position="395"/>
        <end position="404"/>
    </location>
</feature>
<proteinExistence type="predicted"/>
<organism evidence="3 4">
    <name type="scientific">Larinioides sclopetarius</name>
    <dbReference type="NCBI Taxonomy" id="280406"/>
    <lineage>
        <taxon>Eukaryota</taxon>
        <taxon>Metazoa</taxon>
        <taxon>Ecdysozoa</taxon>
        <taxon>Arthropoda</taxon>
        <taxon>Chelicerata</taxon>
        <taxon>Arachnida</taxon>
        <taxon>Araneae</taxon>
        <taxon>Araneomorphae</taxon>
        <taxon>Entelegynae</taxon>
        <taxon>Araneoidea</taxon>
        <taxon>Araneidae</taxon>
        <taxon>Larinioides</taxon>
    </lineage>
</organism>
<comment type="caution">
    <text evidence="3">The sequence shown here is derived from an EMBL/GenBank/DDBJ whole genome shotgun (WGS) entry which is preliminary data.</text>
</comment>
<evidence type="ECO:0000313" key="3">
    <source>
        <dbReference type="EMBL" id="CAL1282565.1"/>
    </source>
</evidence>
<dbReference type="InterPro" id="IPR006569">
    <property type="entry name" value="CID_dom"/>
</dbReference>
<dbReference type="PROSITE" id="PS51391">
    <property type="entry name" value="CID"/>
    <property type="match status" value="1"/>
</dbReference>
<dbReference type="Gene3D" id="1.25.40.90">
    <property type="match status" value="1"/>
</dbReference>
<feature type="compositionally biased region" description="Low complexity" evidence="1">
    <location>
        <begin position="260"/>
        <end position="276"/>
    </location>
</feature>
<protein>
    <recommendedName>
        <fullName evidence="2">CID domain-containing protein</fullName>
    </recommendedName>
</protein>
<gene>
    <name evidence="3" type="ORF">LARSCL_LOCUS12134</name>
</gene>
<feature type="region of interest" description="Disordered" evidence="1">
    <location>
        <begin position="244"/>
        <end position="280"/>
    </location>
</feature>
<reference evidence="3 4" key="1">
    <citation type="submission" date="2024-04" db="EMBL/GenBank/DDBJ databases">
        <authorList>
            <person name="Rising A."/>
            <person name="Reimegard J."/>
            <person name="Sonavane S."/>
            <person name="Akerstrom W."/>
            <person name="Nylinder S."/>
            <person name="Hedman E."/>
            <person name="Kallberg Y."/>
        </authorList>
    </citation>
    <scope>NUCLEOTIDE SEQUENCE [LARGE SCALE GENOMIC DNA]</scope>
</reference>
<dbReference type="InterPro" id="IPR008942">
    <property type="entry name" value="ENTH_VHS"/>
</dbReference>
<feature type="domain" description="CID" evidence="2">
    <location>
        <begin position="1"/>
        <end position="85"/>
    </location>
</feature>
<dbReference type="EMBL" id="CAXIEN010000156">
    <property type="protein sequence ID" value="CAL1282565.1"/>
    <property type="molecule type" value="Genomic_DNA"/>
</dbReference>
<dbReference type="Gene3D" id="6.10.250.2560">
    <property type="match status" value="1"/>
</dbReference>
<dbReference type="Proteomes" id="UP001497382">
    <property type="component" value="Unassembled WGS sequence"/>
</dbReference>
<sequence length="920" mass="103340">MFIFVIDQNALVMFYVANEVIQNCGKKRVPQYREAFSKVLEKAVCLEKVKEIKSDVCRILTLWKERSIFDDDFFLGLETKLNASELISSPVVEEDEVSELEIITKYKSENLFDSLKELKAVETKTKEKEEILDYADEPQLPELNNLTGRDECIEMINKIDSFYNLAKDYLKAVNDEIKARKNALTELKYSCIFYTAQHGDVKKVANAYMTYGKRLKNIEKKLSEKMLILPSAVENNSPCFSENNTHASPIGASPFDHDTSSVSRSSYKVSPSSSNEKSLDTMFSSENLKSSTSFWSKISKKASSDFPKNFENKFEETLQKKPEQSPKQKFSKLAELFAETKSDSEKQIGPESDTLESVTGISNLKCFSSPSQQNENLSDLHIATDKQIDVPKNTDCSDEKSSNQEIKEKLDHLTKESPNEKRNTASAEDTYEIDFLLDESYDTKKAKSTPSVKRKIELLLQSKGKKICSDASKEKSFDILPSNTSAENPVIEEKSSEDVMKEDDTKLNDLCSIVSDQKEAKANKNSKISVPIITQSPIEIEKTSPNTISVTENATSSVKTDLSLEEKIQNVSNIFVPSSIALEQCKEMDFLAERSDTQDSLSNNNEFSGEYNTKNNSSIISEFNFDSESLKVLENDKFSIQTPSTFFDSSLFSSISSISTEFLKNILAKNKTSPSQNVEDNYLTNTSSVKDSTDTGKLLEVKDSEIKIKNPTFNFLESVPPTEETLEPSNIVIKPLSQNVGNENVKNEIHIKTETNIKDSVSLDNISIKSNDSEKQTTIKQEIPCFSIKAGETLLNENDKKIYSPVSDIQLKLKNQFEIEKSDEKPNLLLTLQDVLECISNKSLSLSDSKNAWDTTPLSFENCLSMYHALRSPEIKYGNGCSPSSSKNVVLSKTSSESTVTSEIYSQDNLEVMDMECDSE</sequence>